<evidence type="ECO:0000313" key="2">
    <source>
        <dbReference type="EMBL" id="MBR7888692.1"/>
    </source>
</evidence>
<sequence>MNTQHSPFGAPRKELINGLQKGVVALLFVLLLASAGIYMLMSTDLEKQNTQQERLSALLGLVYSAEEHWLEWLLIDDEQIFADDITPGSASRLHQMLLSEYRLIDNYLSFFELEQEAGVDTSLALLNRLSTRQLDTVLLSAAERREMYSAFEHLKTVNNVLLQVGVDLDYQRQVFLSGLIWVPVAMFLLITFIVVLMTARFGRQLRSGFALLHYVLDHRRHGHAGILPARPMVDEFTDLSHTIDNELASRNYDLELQGDNLLLIDKALAKTNDAFIVTNRDGHVVWLSAGAERLWQKNSDVFESLLGIDSGLELPTGERIADEVLLSEQTHKMVLSDGVYWLTVKDFVCDDKDQEEAEIDTGSDNGPCLERFISIQTKVNFAEFDVLHHSLTLMEKDVWNTPIRMTRVDSPYYGFASSLETIRQKVNSVFEALSFVTNSSTSALKITKLQQIASLIDEKNQHNKSNLPDIVVQDESIEQVHDESVSIENASLADDLQAELNEMAWLSEQIRGSFLLGYELVLQRLALVEKDLSSDVFLLNDVDRCLNEVRAGVMTSLVATEGQSVEIRRRFAVDVEHDISLVQEQVEAMQTMAASTLSLLESDRSVGMARLDRARDSIHQMQERVESLVNKTMLSLIQDPSLAYPKKESDEQREES</sequence>
<evidence type="ECO:0000256" key="1">
    <source>
        <dbReference type="SAM" id="Phobius"/>
    </source>
</evidence>
<comment type="caution">
    <text evidence="2">The sequence shown here is derived from an EMBL/GenBank/DDBJ whole genome shotgun (WGS) entry which is preliminary data.</text>
</comment>
<dbReference type="EMBL" id="JAGSSV010000006">
    <property type="protein sequence ID" value="MBR7888692.1"/>
    <property type="molecule type" value="Genomic_DNA"/>
</dbReference>
<proteinExistence type="predicted"/>
<keyword evidence="1" id="KW-1133">Transmembrane helix</keyword>
<keyword evidence="1" id="KW-0812">Transmembrane</keyword>
<evidence type="ECO:0000313" key="3">
    <source>
        <dbReference type="Proteomes" id="UP000679722"/>
    </source>
</evidence>
<dbReference type="Proteomes" id="UP000679722">
    <property type="component" value="Unassembled WGS sequence"/>
</dbReference>
<accession>A0ABS5HB60</accession>
<dbReference type="RefSeq" id="WP_211536031.1">
    <property type="nucleotide sequence ID" value="NZ_JAGSSV010000006.1"/>
</dbReference>
<keyword evidence="3" id="KW-1185">Reference proteome</keyword>
<protein>
    <submittedName>
        <fullName evidence="2">Uncharacterized protein</fullName>
    </submittedName>
</protein>
<gene>
    <name evidence="2" type="ORF">J9B83_07020</name>
</gene>
<organism evidence="2 3">
    <name type="scientific">Marinomonas vulgaris</name>
    <dbReference type="NCBI Taxonomy" id="2823372"/>
    <lineage>
        <taxon>Bacteria</taxon>
        <taxon>Pseudomonadati</taxon>
        <taxon>Pseudomonadota</taxon>
        <taxon>Gammaproteobacteria</taxon>
        <taxon>Oceanospirillales</taxon>
        <taxon>Oceanospirillaceae</taxon>
        <taxon>Marinomonas</taxon>
    </lineage>
</organism>
<feature type="transmembrane region" description="Helical" evidence="1">
    <location>
        <begin position="174"/>
        <end position="197"/>
    </location>
</feature>
<reference evidence="3" key="1">
    <citation type="submission" date="2023-07" db="EMBL/GenBank/DDBJ databases">
        <title>Marinomonas vulgaris A79, complete genome.</title>
        <authorList>
            <person name="Ying J.-J."/>
        </authorList>
    </citation>
    <scope>NUCLEOTIDE SEQUENCE [LARGE SCALE GENOMIC DNA]</scope>
    <source>
        <strain evidence="3">A79</strain>
    </source>
</reference>
<keyword evidence="1" id="KW-0472">Membrane</keyword>
<name>A0ABS5HB60_9GAMM</name>
<feature type="transmembrane region" description="Helical" evidence="1">
    <location>
        <begin position="22"/>
        <end position="41"/>
    </location>
</feature>